<keyword evidence="3" id="KW-0813">Transport</keyword>
<dbReference type="RefSeq" id="WP_286355207.1">
    <property type="nucleotide sequence ID" value="NZ_AP027079.1"/>
</dbReference>
<dbReference type="EMBL" id="AP027079">
    <property type="protein sequence ID" value="BDU68572.1"/>
    <property type="molecule type" value="Genomic_DNA"/>
</dbReference>
<gene>
    <name evidence="8" type="ORF">GETHOR_06730</name>
</gene>
<dbReference type="SUPFAM" id="SSF56954">
    <property type="entry name" value="Outer membrane efflux proteins (OEP)"/>
    <property type="match status" value="1"/>
</dbReference>
<keyword evidence="7" id="KW-0998">Cell outer membrane</keyword>
<protein>
    <submittedName>
        <fullName evidence="8">Protein CyaE</fullName>
    </submittedName>
</protein>
<proteinExistence type="inferred from homology"/>
<evidence type="ECO:0000313" key="8">
    <source>
        <dbReference type="EMBL" id="BDU68572.1"/>
    </source>
</evidence>
<sequence length="447" mass="49009">MRTATALLLSAFLANAIRGGEPLSLARALRLAGSASQAADASRLSLAGAQEETAQVKGLYWPEIQLQGGYRVMEHRSELLSQPMRVGPLAVPPQVFPTEDRQSWRYKASIQYLLWDFGRREGAMSASRAREEAVAHAGQADLKKAQGEVAARYFSLLNMKAQKQVLAQRGKTLESHLAQARALFEQGVVARNDLLRTEVALRAVGDADHALDQAYASAMEGLNIAMGLPAETPQDLPETSEGPPTPPWDEPACRALATHRNETVRSARAKVQALADQAGYRRKDRLPTVAAEASHTYAQNPYMVHEHDTSLFVGLSWKVFDGGIRTARIRQAEAETTRARRDLQEAERQAGQAAAAALRAFRQSLREMETAGANVASAEENLRIVGDQYREGLVRNTEVLEAESVLAESRSALADRRYRAYAQQAALLATLGEDLPAFYETHASREK</sequence>
<evidence type="ECO:0000256" key="4">
    <source>
        <dbReference type="ARBA" id="ARBA00022452"/>
    </source>
</evidence>
<evidence type="ECO:0000256" key="3">
    <source>
        <dbReference type="ARBA" id="ARBA00022448"/>
    </source>
</evidence>
<evidence type="ECO:0000313" key="9">
    <source>
        <dbReference type="Proteomes" id="UP001242010"/>
    </source>
</evidence>
<keyword evidence="9" id="KW-1185">Reference proteome</keyword>
<keyword evidence="4" id="KW-1134">Transmembrane beta strand</keyword>
<keyword evidence="5" id="KW-0812">Transmembrane</keyword>
<evidence type="ECO:0000256" key="2">
    <source>
        <dbReference type="ARBA" id="ARBA00007613"/>
    </source>
</evidence>
<name>A0ABM8DNM8_9BACT</name>
<evidence type="ECO:0000256" key="1">
    <source>
        <dbReference type="ARBA" id="ARBA00004442"/>
    </source>
</evidence>
<reference evidence="9" key="1">
    <citation type="journal article" date="2023" name="Int. J. Syst. Evol. Microbiol.">
        <title>Mesoterricola silvestris gen. nov., sp. nov., Mesoterricola sediminis sp. nov., Geothrix oryzae sp. nov., Geothrix edaphica sp. nov., Geothrix rubra sp. nov., and Geothrix limicola sp. nov., six novel members of Acidobacteriota isolated from soils.</title>
        <authorList>
            <person name="Itoh H."/>
            <person name="Sugisawa Y."/>
            <person name="Mise K."/>
            <person name="Xu Z."/>
            <person name="Kuniyasu M."/>
            <person name="Ushijima N."/>
            <person name="Kawano K."/>
            <person name="Kobayashi E."/>
            <person name="Shiratori Y."/>
            <person name="Masuda Y."/>
            <person name="Senoo K."/>
        </authorList>
    </citation>
    <scope>NUCLEOTIDE SEQUENCE [LARGE SCALE GENOMIC DNA]</scope>
    <source>
        <strain evidence="9">Red222</strain>
    </source>
</reference>
<evidence type="ECO:0000256" key="7">
    <source>
        <dbReference type="ARBA" id="ARBA00023237"/>
    </source>
</evidence>
<dbReference type="PANTHER" id="PTHR30026">
    <property type="entry name" value="OUTER MEMBRANE PROTEIN TOLC"/>
    <property type="match status" value="1"/>
</dbReference>
<dbReference type="Pfam" id="PF02321">
    <property type="entry name" value="OEP"/>
    <property type="match status" value="2"/>
</dbReference>
<keyword evidence="6" id="KW-0472">Membrane</keyword>
<comment type="subcellular location">
    <subcellularLocation>
        <location evidence="1">Cell outer membrane</location>
    </subcellularLocation>
</comment>
<dbReference type="Gene3D" id="1.20.1600.10">
    <property type="entry name" value="Outer membrane efflux proteins (OEP)"/>
    <property type="match status" value="1"/>
</dbReference>
<dbReference type="InterPro" id="IPR003423">
    <property type="entry name" value="OMP_efflux"/>
</dbReference>
<organism evidence="8 9">
    <name type="scientific">Geothrix oryzae</name>
    <dbReference type="NCBI Taxonomy" id="2927975"/>
    <lineage>
        <taxon>Bacteria</taxon>
        <taxon>Pseudomonadati</taxon>
        <taxon>Acidobacteriota</taxon>
        <taxon>Holophagae</taxon>
        <taxon>Holophagales</taxon>
        <taxon>Holophagaceae</taxon>
        <taxon>Geothrix</taxon>
    </lineage>
</organism>
<accession>A0ABM8DNM8</accession>
<evidence type="ECO:0000256" key="6">
    <source>
        <dbReference type="ARBA" id="ARBA00023136"/>
    </source>
</evidence>
<comment type="similarity">
    <text evidence="2">Belongs to the outer membrane factor (OMF) (TC 1.B.17) family.</text>
</comment>
<dbReference type="Proteomes" id="UP001242010">
    <property type="component" value="Chromosome"/>
</dbReference>
<evidence type="ECO:0000256" key="5">
    <source>
        <dbReference type="ARBA" id="ARBA00022692"/>
    </source>
</evidence>
<dbReference type="InterPro" id="IPR051906">
    <property type="entry name" value="TolC-like"/>
</dbReference>
<dbReference type="PANTHER" id="PTHR30026:SF20">
    <property type="entry name" value="OUTER MEMBRANE PROTEIN TOLC"/>
    <property type="match status" value="1"/>
</dbReference>